<dbReference type="AlphaFoldDB" id="A0A3L8DRZ5"/>
<organism evidence="1">
    <name type="scientific">Ooceraea biroi</name>
    <name type="common">Clonal raider ant</name>
    <name type="synonym">Cerapachys biroi</name>
    <dbReference type="NCBI Taxonomy" id="2015173"/>
    <lineage>
        <taxon>Eukaryota</taxon>
        <taxon>Metazoa</taxon>
        <taxon>Ecdysozoa</taxon>
        <taxon>Arthropoda</taxon>
        <taxon>Hexapoda</taxon>
        <taxon>Insecta</taxon>
        <taxon>Pterygota</taxon>
        <taxon>Neoptera</taxon>
        <taxon>Endopterygota</taxon>
        <taxon>Hymenoptera</taxon>
        <taxon>Apocrita</taxon>
        <taxon>Aculeata</taxon>
        <taxon>Formicoidea</taxon>
        <taxon>Formicidae</taxon>
        <taxon>Dorylinae</taxon>
        <taxon>Ooceraea</taxon>
    </lineage>
</organism>
<reference evidence="1" key="1">
    <citation type="journal article" date="2018" name="Genome Res.">
        <title>The genomic architecture and molecular evolution of ant odorant receptors.</title>
        <authorList>
            <person name="McKenzie S.K."/>
            <person name="Kronauer D.J.C."/>
        </authorList>
    </citation>
    <scope>NUCLEOTIDE SEQUENCE [LARGE SCALE GENOMIC DNA]</scope>
    <source>
        <strain evidence="1">Clonal line C1</strain>
    </source>
</reference>
<dbReference type="OrthoDB" id="10248777at2759"/>
<name>A0A3L8DRZ5_OOCBI</name>
<reference evidence="1" key="2">
    <citation type="submission" date="2018-07" db="EMBL/GenBank/DDBJ databases">
        <authorList>
            <person name="Mckenzie S.K."/>
            <person name="Kronauer D.J.C."/>
        </authorList>
    </citation>
    <scope>NUCLEOTIDE SEQUENCE</scope>
    <source>
        <strain evidence="1">Clonal line C1</strain>
    </source>
</reference>
<comment type="caution">
    <text evidence="1">The sequence shown here is derived from an EMBL/GenBank/DDBJ whole genome shotgun (WGS) entry which is preliminary data.</text>
</comment>
<dbReference type="EMBL" id="QOIP01000005">
    <property type="protein sequence ID" value="RLU22943.1"/>
    <property type="molecule type" value="Genomic_DNA"/>
</dbReference>
<sequence>MMELNEEDECGNESSRQLFLVGAPRDPLVSAGAIAASTGIADDVSQGDDLRSTALAGLIGSAQSTSVCFPTKFKLVVISLTVMKRLPSVCTSDTVQTE</sequence>
<accession>A0A3L8DRZ5</accession>
<dbReference type="Proteomes" id="UP000279307">
    <property type="component" value="Chromosome 5"/>
</dbReference>
<evidence type="ECO:0000313" key="1">
    <source>
        <dbReference type="EMBL" id="RLU22943.1"/>
    </source>
</evidence>
<gene>
    <name evidence="1" type="ORF">DMN91_005221</name>
</gene>
<proteinExistence type="predicted"/>
<protein>
    <submittedName>
        <fullName evidence="1">Uncharacterized protein</fullName>
    </submittedName>
</protein>